<dbReference type="Proteomes" id="UP000092993">
    <property type="component" value="Unassembled WGS sequence"/>
</dbReference>
<reference evidence="1 2" key="1">
    <citation type="submission" date="2016-03" db="EMBL/GenBank/DDBJ databases">
        <title>Whole genome sequencing of Grifola frondosa 9006-11.</title>
        <authorList>
            <person name="Min B."/>
            <person name="Park H."/>
            <person name="Kim J.-G."/>
            <person name="Cho H."/>
            <person name="Oh Y.-L."/>
            <person name="Kong W.-S."/>
            <person name="Choi I.-G."/>
        </authorList>
    </citation>
    <scope>NUCLEOTIDE SEQUENCE [LARGE SCALE GENOMIC DNA]</scope>
    <source>
        <strain evidence="1 2">9006-11</strain>
    </source>
</reference>
<proteinExistence type="predicted"/>
<keyword evidence="2" id="KW-1185">Reference proteome</keyword>
<comment type="caution">
    <text evidence="1">The sequence shown here is derived from an EMBL/GenBank/DDBJ whole genome shotgun (WGS) entry which is preliminary data.</text>
</comment>
<gene>
    <name evidence="1" type="ORF">A0H81_06841</name>
</gene>
<sequence length="79" mass="8764">MAGAVGRNLVDGRWDFVGAILTFDACLRNVARIHIAISIPSLHATRVPNCLWEGHELRESLLEYSMRSGNSSDLVKVTR</sequence>
<protein>
    <submittedName>
        <fullName evidence="1">Uncharacterized protein</fullName>
    </submittedName>
</protein>
<evidence type="ECO:0000313" key="1">
    <source>
        <dbReference type="EMBL" id="OBZ72857.1"/>
    </source>
</evidence>
<organism evidence="1 2">
    <name type="scientific">Grifola frondosa</name>
    <name type="common">Maitake</name>
    <name type="synonym">Polyporus frondosus</name>
    <dbReference type="NCBI Taxonomy" id="5627"/>
    <lineage>
        <taxon>Eukaryota</taxon>
        <taxon>Fungi</taxon>
        <taxon>Dikarya</taxon>
        <taxon>Basidiomycota</taxon>
        <taxon>Agaricomycotina</taxon>
        <taxon>Agaricomycetes</taxon>
        <taxon>Polyporales</taxon>
        <taxon>Grifolaceae</taxon>
        <taxon>Grifola</taxon>
    </lineage>
</organism>
<dbReference type="AlphaFoldDB" id="A0A1C7M8F6"/>
<accession>A0A1C7M8F6</accession>
<evidence type="ECO:0000313" key="2">
    <source>
        <dbReference type="Proteomes" id="UP000092993"/>
    </source>
</evidence>
<name>A0A1C7M8F6_GRIFR</name>
<dbReference type="EMBL" id="LUGG01000007">
    <property type="protein sequence ID" value="OBZ72857.1"/>
    <property type="molecule type" value="Genomic_DNA"/>
</dbReference>